<dbReference type="GO" id="GO:0016740">
    <property type="term" value="F:transferase activity"/>
    <property type="evidence" value="ECO:0007669"/>
    <property type="project" value="UniProtKB-KW"/>
</dbReference>
<dbReference type="Pfam" id="PF13524">
    <property type="entry name" value="Glyco_trans_1_2"/>
    <property type="match status" value="1"/>
</dbReference>
<proteinExistence type="predicted"/>
<dbReference type="Proteomes" id="UP000323632">
    <property type="component" value="Unassembled WGS sequence"/>
</dbReference>
<dbReference type="AlphaFoldDB" id="A0A5M6CF25"/>
<evidence type="ECO:0000259" key="1">
    <source>
        <dbReference type="Pfam" id="PF13524"/>
    </source>
</evidence>
<protein>
    <submittedName>
        <fullName evidence="2">Glycosyltransferase</fullName>
    </submittedName>
</protein>
<keyword evidence="2" id="KW-0808">Transferase</keyword>
<gene>
    <name evidence="2" type="ORF">F0919_14680</name>
</gene>
<dbReference type="EMBL" id="VWSH01000003">
    <property type="protein sequence ID" value="KAA5533774.1"/>
    <property type="molecule type" value="Genomic_DNA"/>
</dbReference>
<name>A0A5M6CF25_9BACT</name>
<dbReference type="InterPro" id="IPR055259">
    <property type="entry name" value="YkvP/CgeB_Glyco_trans-like"/>
</dbReference>
<organism evidence="2 3">
    <name type="scientific">Taibaiella lutea</name>
    <dbReference type="NCBI Taxonomy" id="2608001"/>
    <lineage>
        <taxon>Bacteria</taxon>
        <taxon>Pseudomonadati</taxon>
        <taxon>Bacteroidota</taxon>
        <taxon>Chitinophagia</taxon>
        <taxon>Chitinophagales</taxon>
        <taxon>Chitinophagaceae</taxon>
        <taxon>Taibaiella</taxon>
    </lineage>
</organism>
<comment type="caution">
    <text evidence="2">The sequence shown here is derived from an EMBL/GenBank/DDBJ whole genome shotgun (WGS) entry which is preliminary data.</text>
</comment>
<reference evidence="2 3" key="1">
    <citation type="submission" date="2019-09" db="EMBL/GenBank/DDBJ databases">
        <title>Genome sequence and assembly of Taibaiella sp.</title>
        <authorList>
            <person name="Chhetri G."/>
        </authorList>
    </citation>
    <scope>NUCLEOTIDE SEQUENCE [LARGE SCALE GENOMIC DNA]</scope>
    <source>
        <strain evidence="2 3">KVB11</strain>
    </source>
</reference>
<dbReference type="RefSeq" id="WP_150033520.1">
    <property type="nucleotide sequence ID" value="NZ_VWSH01000003.1"/>
</dbReference>
<feature type="domain" description="Spore protein YkvP/CgeB glycosyl transferase-like" evidence="1">
    <location>
        <begin position="184"/>
        <end position="327"/>
    </location>
</feature>
<evidence type="ECO:0000313" key="3">
    <source>
        <dbReference type="Proteomes" id="UP000323632"/>
    </source>
</evidence>
<accession>A0A5M6CF25</accession>
<keyword evidence="3" id="KW-1185">Reference proteome</keyword>
<sequence length="333" mass="39321">MKIALIGSKDYDSLEYHINDSLTFLGHEVFHIDIKDVIRLPYRYNYWAVRLFPKYDAQIFKRIADKVIEQKPDLVIATYRFIHPDCIRAIKENLSNVKAIHINPDALTTFEHQQVFASPYDAFFTKDHYIVHFMRDKMKLNAFYLPEALNARVHKPLDRNREEIEKEIDIDVTAFGTMYPYRAKMVSELIKAGVNVSLFGVPDKRFPLPEITKNFRNEYITGNRKAEVLYGSKIIFNNFHYAEIESANAKFFEINGIGGFQLCDYRAVLKEYSAIDVEKVTFVTIDEAIEKVKYYLTHPQERYNIAKTQMQHFHNNHTYEHRMKYIFEMINSI</sequence>
<evidence type="ECO:0000313" key="2">
    <source>
        <dbReference type="EMBL" id="KAA5533774.1"/>
    </source>
</evidence>